<evidence type="ECO:0000313" key="3">
    <source>
        <dbReference type="Proteomes" id="UP000008281"/>
    </source>
</evidence>
<dbReference type="InterPro" id="IPR012885">
    <property type="entry name" value="F-box_Sdz-33"/>
</dbReference>
<dbReference type="EMBL" id="DS271016">
    <property type="protein sequence ID" value="EFO98687.1"/>
    <property type="molecule type" value="Genomic_DNA"/>
</dbReference>
<dbReference type="PROSITE" id="PS50181">
    <property type="entry name" value="FBOX"/>
    <property type="match status" value="1"/>
</dbReference>
<keyword evidence="3" id="KW-1185">Reference proteome</keyword>
<dbReference type="PANTHER" id="PTHR21503:SF8">
    <property type="entry name" value="F-BOX ASSOCIATED DOMAIN-CONTAINING PROTEIN-RELATED"/>
    <property type="match status" value="1"/>
</dbReference>
<dbReference type="HOGENOM" id="CLU_028840_3_1_1"/>
<accession>E3NVK7</accession>
<protein>
    <recommendedName>
        <fullName evidence="1">F-box domain-containing protein</fullName>
    </recommendedName>
</protein>
<organism evidence="3">
    <name type="scientific">Caenorhabditis remanei</name>
    <name type="common">Caenorhabditis vulgaris</name>
    <dbReference type="NCBI Taxonomy" id="31234"/>
    <lineage>
        <taxon>Eukaryota</taxon>
        <taxon>Metazoa</taxon>
        <taxon>Ecdysozoa</taxon>
        <taxon>Nematoda</taxon>
        <taxon>Chromadorea</taxon>
        <taxon>Rhabditida</taxon>
        <taxon>Rhabditina</taxon>
        <taxon>Rhabditomorpha</taxon>
        <taxon>Rhabditoidea</taxon>
        <taxon>Rhabditidae</taxon>
        <taxon>Peloderinae</taxon>
        <taxon>Caenorhabditis</taxon>
    </lineage>
</organism>
<reference evidence="2" key="1">
    <citation type="submission" date="2007-07" db="EMBL/GenBank/DDBJ databases">
        <title>PCAP assembly of the Caenorhabditis remanei genome.</title>
        <authorList>
            <consortium name="The Caenorhabditis remanei Sequencing Consortium"/>
            <person name="Wilson R.K."/>
        </authorList>
    </citation>
    <scope>NUCLEOTIDE SEQUENCE [LARGE SCALE GENOMIC DNA]</scope>
    <source>
        <strain evidence="2">PB4641</strain>
    </source>
</reference>
<sequence>MLPIYVCRFFFKMDPPKPFPIMDPPKPFPIIRLPFLAIEEIFKAMDPIEIINFSMISKRTKGIAKQMSFYPKYKIELYINETLEIRFHGTNDVVSCFYVMASNKYMDGKIVEEAFGQNITRRVFKYDPFDEWKHLFKYCHLFHAEERNDVDRHTAYLLDNITIISELGLDVYNNDDFNGNIPKNLQELRINNSKWVGYEKLLEIDCKSVILEKNRILNKQWNLFVKKWMAMETNQNLEHLKLDYRDLEEFRALVLYDIPHEVVDGAVERILKT</sequence>
<name>E3NVK7_CAERE</name>
<gene>
    <name evidence="2" type="ORF">CRE_19627</name>
</gene>
<evidence type="ECO:0000313" key="2">
    <source>
        <dbReference type="EMBL" id="EFO98687.1"/>
    </source>
</evidence>
<dbReference type="InParanoid" id="E3NVK7"/>
<feature type="domain" description="F-box" evidence="1">
    <location>
        <begin position="27"/>
        <end position="73"/>
    </location>
</feature>
<dbReference type="Pfam" id="PF07735">
    <property type="entry name" value="FBA_2"/>
    <property type="match status" value="1"/>
</dbReference>
<dbReference type="AlphaFoldDB" id="E3NVK7"/>
<proteinExistence type="predicted"/>
<dbReference type="Pfam" id="PF00646">
    <property type="entry name" value="F-box"/>
    <property type="match status" value="1"/>
</dbReference>
<evidence type="ECO:0000259" key="1">
    <source>
        <dbReference type="PROSITE" id="PS50181"/>
    </source>
</evidence>
<dbReference type="PANTHER" id="PTHR21503">
    <property type="entry name" value="F-BOX-CONTAINING HYPOTHETICAL PROTEIN C.ELEGANS"/>
    <property type="match status" value="1"/>
</dbReference>
<dbReference type="InterPro" id="IPR001810">
    <property type="entry name" value="F-box_dom"/>
</dbReference>
<dbReference type="Proteomes" id="UP000008281">
    <property type="component" value="Unassembled WGS sequence"/>
</dbReference>